<name>A0A3N6PP71_9CYAN</name>
<evidence type="ECO:0000313" key="2">
    <source>
        <dbReference type="Proteomes" id="UP000269154"/>
    </source>
</evidence>
<dbReference type="EMBL" id="RCBY01000040">
    <property type="protein sequence ID" value="RQH46440.1"/>
    <property type="molecule type" value="Genomic_DNA"/>
</dbReference>
<protein>
    <recommendedName>
        <fullName evidence="3">DUF2281 domain-containing protein</fullName>
    </recommendedName>
</protein>
<keyword evidence="2" id="KW-1185">Reference proteome</keyword>
<dbReference type="AlphaFoldDB" id="A0A3N6PP71"/>
<proteinExistence type="predicted"/>
<organism evidence="1 2">
    <name type="scientific">Okeania hirsuta</name>
    <dbReference type="NCBI Taxonomy" id="1458930"/>
    <lineage>
        <taxon>Bacteria</taxon>
        <taxon>Bacillati</taxon>
        <taxon>Cyanobacteriota</taxon>
        <taxon>Cyanophyceae</taxon>
        <taxon>Oscillatoriophycideae</taxon>
        <taxon>Oscillatoriales</taxon>
        <taxon>Microcoleaceae</taxon>
        <taxon>Okeania</taxon>
    </lineage>
</organism>
<sequence length="77" mass="8711">MNENIVSVENVIKQIDGMNLDQQLELIAYIANKIQKYKSSSNKKSSLKSIIGSGKGCFATPEEVDNFINQERGQWEF</sequence>
<gene>
    <name evidence="1" type="ORF">D5R40_09790</name>
</gene>
<accession>A0A3N6PP71</accession>
<dbReference type="RefSeq" id="WP_124145307.1">
    <property type="nucleotide sequence ID" value="NZ_CAWOKI010000078.1"/>
</dbReference>
<evidence type="ECO:0008006" key="3">
    <source>
        <dbReference type="Google" id="ProtNLM"/>
    </source>
</evidence>
<reference evidence="1 2" key="1">
    <citation type="journal article" date="2018" name="ACS Chem. Biol.">
        <title>Ketoreductase domain dysfunction expands chemodiversity: malyngamide biosynthesis in the cyanobacterium Okeania hirsuta.</title>
        <authorList>
            <person name="Moss N.A."/>
            <person name="Leao T."/>
            <person name="Rankin M."/>
            <person name="McCullough T.M."/>
            <person name="Qu P."/>
            <person name="Korobeynikov A."/>
            <person name="Smith J.L."/>
            <person name="Gerwick L."/>
            <person name="Gerwick W.H."/>
        </authorList>
    </citation>
    <scope>NUCLEOTIDE SEQUENCE [LARGE SCALE GENOMIC DNA]</scope>
    <source>
        <strain evidence="1 2">PAB10Feb10-1</strain>
    </source>
</reference>
<dbReference type="Proteomes" id="UP000269154">
    <property type="component" value="Unassembled WGS sequence"/>
</dbReference>
<evidence type="ECO:0000313" key="1">
    <source>
        <dbReference type="EMBL" id="RQH46440.1"/>
    </source>
</evidence>
<comment type="caution">
    <text evidence="1">The sequence shown here is derived from an EMBL/GenBank/DDBJ whole genome shotgun (WGS) entry which is preliminary data.</text>
</comment>